<evidence type="ECO:0000313" key="1">
    <source>
        <dbReference type="EMBL" id="VEP11927.1"/>
    </source>
</evidence>
<gene>
    <name evidence="1" type="ORF">H1P_1270002</name>
</gene>
<protein>
    <submittedName>
        <fullName evidence="1">Uncharacterized protein</fullName>
    </submittedName>
</protein>
<name>A0A563VKQ6_9CYAN</name>
<dbReference type="AlphaFoldDB" id="A0A563VKQ6"/>
<accession>A0A563VKQ6</accession>
<dbReference type="EMBL" id="CAACVJ010000032">
    <property type="protein sequence ID" value="VEP11927.1"/>
    <property type="molecule type" value="Genomic_DNA"/>
</dbReference>
<organism evidence="1 2">
    <name type="scientific">Hyella patelloides LEGE 07179</name>
    <dbReference type="NCBI Taxonomy" id="945734"/>
    <lineage>
        <taxon>Bacteria</taxon>
        <taxon>Bacillati</taxon>
        <taxon>Cyanobacteriota</taxon>
        <taxon>Cyanophyceae</taxon>
        <taxon>Pleurocapsales</taxon>
        <taxon>Hyellaceae</taxon>
        <taxon>Hyella</taxon>
    </lineage>
</organism>
<keyword evidence="2" id="KW-1185">Reference proteome</keyword>
<evidence type="ECO:0000313" key="2">
    <source>
        <dbReference type="Proteomes" id="UP000320055"/>
    </source>
</evidence>
<proteinExistence type="predicted"/>
<dbReference type="Proteomes" id="UP000320055">
    <property type="component" value="Unassembled WGS sequence"/>
</dbReference>
<sequence>MSKLTLEMSLNNYFSLQSFNDHFAMGWFERGKNFTSILGWIERRIAFGIKTTRFCHYLLDDANLAQQQVISLHDINLTPTTNN</sequence>
<reference evidence="1 2" key="1">
    <citation type="submission" date="2019-01" db="EMBL/GenBank/DDBJ databases">
        <authorList>
            <person name="Brito A."/>
        </authorList>
    </citation>
    <scope>NUCLEOTIDE SEQUENCE [LARGE SCALE GENOMIC DNA]</scope>
    <source>
        <strain evidence="1">1</strain>
    </source>
</reference>